<name>A0A1H5YQT5_9EURY</name>
<dbReference type="InterPro" id="IPR036390">
    <property type="entry name" value="WH_DNA-bd_sf"/>
</dbReference>
<proteinExistence type="predicted"/>
<dbReference type="PANTHER" id="PTHR30154:SF34">
    <property type="entry name" value="TRANSCRIPTIONAL REGULATOR AZLB"/>
    <property type="match status" value="1"/>
</dbReference>
<reference evidence="6 7" key="1">
    <citation type="submission" date="2016-10" db="EMBL/GenBank/DDBJ databases">
        <authorList>
            <person name="de Groot N.N."/>
        </authorList>
    </citation>
    <scope>NUCLEOTIDE SEQUENCE [LARGE SCALE GENOMIC DNA]</scope>
    <source>
        <strain evidence="6 7">CGMCC 1.10331</strain>
    </source>
</reference>
<dbReference type="EMBL" id="CP031311">
    <property type="protein sequence ID" value="QCC48380.1"/>
    <property type="molecule type" value="Genomic_DNA"/>
</dbReference>
<dbReference type="InterPro" id="IPR011991">
    <property type="entry name" value="ArsR-like_HTH"/>
</dbReference>
<dbReference type="KEGG" id="hlm:DV707_12295"/>
<accession>A0A1H5YQT5</accession>
<evidence type="ECO:0000313" key="6">
    <source>
        <dbReference type="EMBL" id="SEG25965.1"/>
    </source>
</evidence>
<dbReference type="Pfam" id="PF13404">
    <property type="entry name" value="HTH_AsnC-type"/>
    <property type="match status" value="1"/>
</dbReference>
<dbReference type="RefSeq" id="WP_103991419.1">
    <property type="nucleotide sequence ID" value="NZ_CP031311.1"/>
</dbReference>
<dbReference type="Proteomes" id="UP000296733">
    <property type="component" value="Chromosome"/>
</dbReference>
<dbReference type="EMBL" id="FNVN01000002">
    <property type="protein sequence ID" value="SEG25965.1"/>
    <property type="molecule type" value="Genomic_DNA"/>
</dbReference>
<reference evidence="5 8" key="2">
    <citation type="journal article" date="2019" name="Nat. Commun.">
        <title>A new type of DNA phosphorothioation-based antiviral system in archaea.</title>
        <authorList>
            <person name="Xiong L."/>
            <person name="Liu S."/>
            <person name="Chen S."/>
            <person name="Xiao Y."/>
            <person name="Zhu B."/>
            <person name="Gao Y."/>
            <person name="Zhang Y."/>
            <person name="Chen B."/>
            <person name="Luo J."/>
            <person name="Deng Z."/>
            <person name="Chen X."/>
            <person name="Wang L."/>
            <person name="Chen S."/>
        </authorList>
    </citation>
    <scope>NUCLEOTIDE SEQUENCE [LARGE SCALE GENOMIC DNA]</scope>
    <source>
        <strain evidence="5 8">CGMCC 1.10331</strain>
    </source>
</reference>
<feature type="domain" description="HTH asnC-type" evidence="4">
    <location>
        <begin position="6"/>
        <end position="68"/>
    </location>
</feature>
<dbReference type="Gene3D" id="3.30.70.920">
    <property type="match status" value="1"/>
</dbReference>
<dbReference type="SMART" id="SM00344">
    <property type="entry name" value="HTH_ASNC"/>
    <property type="match status" value="1"/>
</dbReference>
<dbReference type="AlphaFoldDB" id="A0A1H5YQT5"/>
<dbReference type="CDD" id="cd00090">
    <property type="entry name" value="HTH_ARSR"/>
    <property type="match status" value="1"/>
</dbReference>
<dbReference type="PRINTS" id="PR00033">
    <property type="entry name" value="HTHASNC"/>
</dbReference>
<dbReference type="InterPro" id="IPR000485">
    <property type="entry name" value="AsnC-type_HTH_dom"/>
</dbReference>
<dbReference type="Gene3D" id="1.10.10.10">
    <property type="entry name" value="Winged helix-like DNA-binding domain superfamily/Winged helix DNA-binding domain"/>
    <property type="match status" value="1"/>
</dbReference>
<dbReference type="GO" id="GO:0043200">
    <property type="term" value="P:response to amino acid"/>
    <property type="evidence" value="ECO:0007669"/>
    <property type="project" value="TreeGrafter"/>
</dbReference>
<dbReference type="Proteomes" id="UP000236740">
    <property type="component" value="Unassembled WGS sequence"/>
</dbReference>
<dbReference type="GO" id="GO:0005829">
    <property type="term" value="C:cytosol"/>
    <property type="evidence" value="ECO:0007669"/>
    <property type="project" value="TreeGrafter"/>
</dbReference>
<evidence type="ECO:0000256" key="1">
    <source>
        <dbReference type="ARBA" id="ARBA00023015"/>
    </source>
</evidence>
<evidence type="ECO:0000313" key="5">
    <source>
        <dbReference type="EMBL" id="QCC48380.1"/>
    </source>
</evidence>
<protein>
    <submittedName>
        <fullName evidence="6">DNA-binding transcriptional regulator, Lrp family</fullName>
    </submittedName>
    <submittedName>
        <fullName evidence="5">Lrp/AsnC family transcriptional regulator</fullName>
    </submittedName>
</protein>
<dbReference type="GeneID" id="39858886"/>
<dbReference type="GO" id="GO:0043565">
    <property type="term" value="F:sequence-specific DNA binding"/>
    <property type="evidence" value="ECO:0007669"/>
    <property type="project" value="InterPro"/>
</dbReference>
<dbReference type="InterPro" id="IPR036388">
    <property type="entry name" value="WH-like_DNA-bd_sf"/>
</dbReference>
<keyword evidence="1" id="KW-0805">Transcription regulation</keyword>
<dbReference type="PANTHER" id="PTHR30154">
    <property type="entry name" value="LEUCINE-RESPONSIVE REGULATORY PROTEIN"/>
    <property type="match status" value="1"/>
</dbReference>
<evidence type="ECO:0000259" key="4">
    <source>
        <dbReference type="PROSITE" id="PS50956"/>
    </source>
</evidence>
<evidence type="ECO:0000313" key="8">
    <source>
        <dbReference type="Proteomes" id="UP000296733"/>
    </source>
</evidence>
<dbReference type="SUPFAM" id="SSF46785">
    <property type="entry name" value="Winged helix' DNA-binding domain"/>
    <property type="match status" value="1"/>
</dbReference>
<keyword evidence="2 6" id="KW-0238">DNA-binding</keyword>
<evidence type="ECO:0000256" key="2">
    <source>
        <dbReference type="ARBA" id="ARBA00023125"/>
    </source>
</evidence>
<organism evidence="6 7">
    <name type="scientific">Halobellus limi</name>
    <dbReference type="NCBI Taxonomy" id="699433"/>
    <lineage>
        <taxon>Archaea</taxon>
        <taxon>Methanobacteriati</taxon>
        <taxon>Methanobacteriota</taxon>
        <taxon>Stenosarchaea group</taxon>
        <taxon>Halobacteria</taxon>
        <taxon>Halobacteriales</taxon>
        <taxon>Haloferacaceae</taxon>
        <taxon>Halobellus</taxon>
    </lineage>
</organism>
<sequence>MAAVDLDDLDRYIVYALQRDARHTSSSDIAEAKGVSASTVRNRISKLESEGIIRGTHVDVDYEKMGFQLYTIIFCTAPIPERERLAERALDVEGVLSVREIMTGDENVHITAVGRDSDDLSRIGRELNSLGFEIVEEEIIRNEYTNPYSAFDSCGSEGDRDDPGE</sequence>
<evidence type="ECO:0000313" key="7">
    <source>
        <dbReference type="Proteomes" id="UP000236740"/>
    </source>
</evidence>
<evidence type="ECO:0000256" key="3">
    <source>
        <dbReference type="ARBA" id="ARBA00023163"/>
    </source>
</evidence>
<keyword evidence="7" id="KW-1185">Reference proteome</keyword>
<gene>
    <name evidence="5" type="ORF">DV707_12295</name>
    <name evidence="6" type="ORF">SAMN04488133_1673</name>
</gene>
<dbReference type="PROSITE" id="PS50956">
    <property type="entry name" value="HTH_ASNC_2"/>
    <property type="match status" value="1"/>
</dbReference>
<dbReference type="InterPro" id="IPR019888">
    <property type="entry name" value="Tscrpt_reg_AsnC-like"/>
</dbReference>
<keyword evidence="3" id="KW-0804">Transcription</keyword>
<dbReference type="OrthoDB" id="6762at2157"/>